<protein>
    <submittedName>
        <fullName evidence="2">DUF2946 family protein</fullName>
    </submittedName>
</protein>
<evidence type="ECO:0000313" key="2">
    <source>
        <dbReference type="EMBL" id="RCX10658.1"/>
    </source>
</evidence>
<dbReference type="RefSeq" id="WP_114482262.1">
    <property type="nucleotide sequence ID" value="NZ_QPJU01000002.1"/>
</dbReference>
<dbReference type="EMBL" id="QPJU01000002">
    <property type="protein sequence ID" value="RCX10658.1"/>
    <property type="molecule type" value="Genomic_DNA"/>
</dbReference>
<dbReference type="Proteomes" id="UP000252174">
    <property type="component" value="Unassembled WGS sequence"/>
</dbReference>
<evidence type="ECO:0000256" key="1">
    <source>
        <dbReference type="SAM" id="MobiDB-lite"/>
    </source>
</evidence>
<dbReference type="OrthoDB" id="10005037at2"/>
<name>A0A369AQP5_9BURK</name>
<organism evidence="2 3">
    <name type="scientific">Extensimonas vulgaris</name>
    <dbReference type="NCBI Taxonomy" id="1031594"/>
    <lineage>
        <taxon>Bacteria</taxon>
        <taxon>Pseudomonadati</taxon>
        <taxon>Pseudomonadota</taxon>
        <taxon>Betaproteobacteria</taxon>
        <taxon>Burkholderiales</taxon>
        <taxon>Comamonadaceae</taxon>
        <taxon>Extensimonas</taxon>
    </lineage>
</organism>
<evidence type="ECO:0000313" key="3">
    <source>
        <dbReference type="Proteomes" id="UP000252174"/>
    </source>
</evidence>
<keyword evidence="3" id="KW-1185">Reference proteome</keyword>
<comment type="caution">
    <text evidence="2">The sequence shown here is derived from an EMBL/GenBank/DDBJ whole genome shotgun (WGS) entry which is preliminary data.</text>
</comment>
<dbReference type="AlphaFoldDB" id="A0A369AQP5"/>
<dbReference type="InterPro" id="IPR021333">
    <property type="entry name" value="DUF2946"/>
</dbReference>
<sequence>MTALRNTRLQRLGAWLALCALLWNLGAPLLSAWAQSRAALDALPWGEQVCSAMGTVHAGVPDPAAPQSPDALLALAHCPLCVLHGHTPALPPATGPIVFSAVPAQAPPQGPAAQAPRAHEPLRAHRTRAPPVFS</sequence>
<proteinExistence type="predicted"/>
<accession>A0A369AQP5</accession>
<reference evidence="2 3" key="1">
    <citation type="submission" date="2018-07" db="EMBL/GenBank/DDBJ databases">
        <title>Genomic Encyclopedia of Type Strains, Phase IV (KMG-IV): sequencing the most valuable type-strain genomes for metagenomic binning, comparative biology and taxonomic classification.</title>
        <authorList>
            <person name="Goeker M."/>
        </authorList>
    </citation>
    <scope>NUCLEOTIDE SEQUENCE [LARGE SCALE GENOMIC DNA]</scope>
    <source>
        <strain evidence="2 3">DSM 100911</strain>
    </source>
</reference>
<gene>
    <name evidence="2" type="ORF">DFR45_10259</name>
</gene>
<dbReference type="Pfam" id="PF11162">
    <property type="entry name" value="DUF2946"/>
    <property type="match status" value="1"/>
</dbReference>
<feature type="region of interest" description="Disordered" evidence="1">
    <location>
        <begin position="104"/>
        <end position="134"/>
    </location>
</feature>